<gene>
    <name evidence="1" type="ORF">METZ01_LOCUS203914</name>
</gene>
<dbReference type="EMBL" id="UINC01044938">
    <property type="protein sequence ID" value="SVB51060.1"/>
    <property type="molecule type" value="Genomic_DNA"/>
</dbReference>
<reference evidence="1" key="1">
    <citation type="submission" date="2018-05" db="EMBL/GenBank/DDBJ databases">
        <authorList>
            <person name="Lanie J.A."/>
            <person name="Ng W.-L."/>
            <person name="Kazmierczak K.M."/>
            <person name="Andrzejewski T.M."/>
            <person name="Davidsen T.M."/>
            <person name="Wayne K.J."/>
            <person name="Tettelin H."/>
            <person name="Glass J.I."/>
            <person name="Rusch D."/>
            <person name="Podicherti R."/>
            <person name="Tsui H.-C.T."/>
            <person name="Winkler M.E."/>
        </authorList>
    </citation>
    <scope>NUCLEOTIDE SEQUENCE</scope>
</reference>
<protein>
    <recommendedName>
        <fullName evidence="2">FAD dependent oxidoreductase domain-containing protein</fullName>
    </recommendedName>
</protein>
<dbReference type="AlphaFoldDB" id="A0A382EK30"/>
<feature type="non-terminal residue" evidence="1">
    <location>
        <position position="1"/>
    </location>
</feature>
<evidence type="ECO:0000313" key="1">
    <source>
        <dbReference type="EMBL" id="SVB51060.1"/>
    </source>
</evidence>
<proteinExistence type="predicted"/>
<organism evidence="1">
    <name type="scientific">marine metagenome</name>
    <dbReference type="NCBI Taxonomy" id="408172"/>
    <lineage>
        <taxon>unclassified sequences</taxon>
        <taxon>metagenomes</taxon>
        <taxon>ecological metagenomes</taxon>
    </lineage>
</organism>
<name>A0A382EK30_9ZZZZ</name>
<sequence>IDNLYLATGHGATGLLLGPYSGKIMSQMMLGQYIETDITPFTIERFM</sequence>
<dbReference type="Gene3D" id="3.50.50.60">
    <property type="entry name" value="FAD/NAD(P)-binding domain"/>
    <property type="match status" value="1"/>
</dbReference>
<accession>A0A382EK30</accession>
<dbReference type="SUPFAM" id="SSF51905">
    <property type="entry name" value="FAD/NAD(P)-binding domain"/>
    <property type="match status" value="1"/>
</dbReference>
<dbReference type="InterPro" id="IPR036188">
    <property type="entry name" value="FAD/NAD-bd_sf"/>
</dbReference>
<evidence type="ECO:0008006" key="2">
    <source>
        <dbReference type="Google" id="ProtNLM"/>
    </source>
</evidence>